<gene>
    <name evidence="11" type="ORF">BCV70DRAFT_197065</name>
</gene>
<evidence type="ECO:0000256" key="7">
    <source>
        <dbReference type="SAM" id="MobiDB-lite"/>
    </source>
</evidence>
<evidence type="ECO:0000259" key="9">
    <source>
        <dbReference type="Pfam" id="PF09402"/>
    </source>
</evidence>
<dbReference type="PANTHER" id="PTHR47808">
    <property type="entry name" value="INNER NUCLEAR MEMBRANE PROTEIN HEH2-RELATED"/>
    <property type="match status" value="1"/>
</dbReference>
<dbReference type="Pfam" id="PF09402">
    <property type="entry name" value="MSC"/>
    <property type="match status" value="1"/>
</dbReference>
<dbReference type="InterPro" id="IPR044780">
    <property type="entry name" value="Heh2/Src1"/>
</dbReference>
<keyword evidence="4 8" id="KW-1133">Transmembrane helix</keyword>
<dbReference type="GO" id="GO:0005637">
    <property type="term" value="C:nuclear inner membrane"/>
    <property type="evidence" value="ECO:0007669"/>
    <property type="project" value="UniProtKB-SubCell"/>
</dbReference>
<dbReference type="FunCoup" id="A0A317XYF2">
    <property type="interactions" value="17"/>
</dbReference>
<dbReference type="AlphaFoldDB" id="A0A317XYF2"/>
<protein>
    <recommendedName>
        <fullName evidence="13">Man1/Src1 C-terminal domain-containing protein</fullName>
    </recommendedName>
</protein>
<feature type="domain" description="Man1/Src1-like C-terminal" evidence="9">
    <location>
        <begin position="406"/>
        <end position="791"/>
    </location>
</feature>
<evidence type="ECO:0000256" key="6">
    <source>
        <dbReference type="ARBA" id="ARBA00023242"/>
    </source>
</evidence>
<feature type="compositionally biased region" description="Polar residues" evidence="7">
    <location>
        <begin position="276"/>
        <end position="294"/>
    </location>
</feature>
<comment type="subcellular location">
    <subcellularLocation>
        <location evidence="1">Nucleus inner membrane</location>
    </subcellularLocation>
</comment>
<dbReference type="Proteomes" id="UP000246740">
    <property type="component" value="Unassembled WGS sequence"/>
</dbReference>
<dbReference type="Gene3D" id="1.10.10.1180">
    <property type="entry name" value="MAN1, winged-helix domain"/>
    <property type="match status" value="1"/>
</dbReference>
<feature type="region of interest" description="Disordered" evidence="7">
    <location>
        <begin position="74"/>
        <end position="395"/>
    </location>
</feature>
<evidence type="ECO:0000256" key="1">
    <source>
        <dbReference type="ARBA" id="ARBA00004540"/>
    </source>
</evidence>
<reference evidence="11 12" key="1">
    <citation type="journal article" date="2018" name="Mol. Biol. Evol.">
        <title>Broad Genomic Sampling Reveals a Smut Pathogenic Ancestry of the Fungal Clade Ustilaginomycotina.</title>
        <authorList>
            <person name="Kijpornyongpan T."/>
            <person name="Mondo S.J."/>
            <person name="Barry K."/>
            <person name="Sandor L."/>
            <person name="Lee J."/>
            <person name="Lipzen A."/>
            <person name="Pangilinan J."/>
            <person name="LaButti K."/>
            <person name="Hainaut M."/>
            <person name="Henrissat B."/>
            <person name="Grigoriev I.V."/>
            <person name="Spatafora J.W."/>
            <person name="Aime M.C."/>
        </authorList>
    </citation>
    <scope>NUCLEOTIDE SEQUENCE [LARGE SCALE GENOMIC DNA]</scope>
    <source>
        <strain evidence="11 12">MCA 3645</strain>
    </source>
</reference>
<keyword evidence="12" id="KW-1185">Reference proteome</keyword>
<feature type="compositionally biased region" description="Low complexity" evidence="7">
    <location>
        <begin position="102"/>
        <end position="118"/>
    </location>
</feature>
<organism evidence="11 12">
    <name type="scientific">Testicularia cyperi</name>
    <dbReference type="NCBI Taxonomy" id="1882483"/>
    <lineage>
        <taxon>Eukaryota</taxon>
        <taxon>Fungi</taxon>
        <taxon>Dikarya</taxon>
        <taxon>Basidiomycota</taxon>
        <taxon>Ustilaginomycotina</taxon>
        <taxon>Ustilaginomycetes</taxon>
        <taxon>Ustilaginales</taxon>
        <taxon>Anthracoideaceae</taxon>
        <taxon>Testicularia</taxon>
    </lineage>
</organism>
<feature type="compositionally biased region" description="Basic and acidic residues" evidence="7">
    <location>
        <begin position="336"/>
        <end position="346"/>
    </location>
</feature>
<name>A0A317XYF2_9BASI</name>
<dbReference type="STRING" id="1882483.A0A317XYF2"/>
<accession>A0A317XYF2</accession>
<evidence type="ECO:0008006" key="13">
    <source>
        <dbReference type="Google" id="ProtNLM"/>
    </source>
</evidence>
<evidence type="ECO:0000259" key="10">
    <source>
        <dbReference type="Pfam" id="PF12949"/>
    </source>
</evidence>
<keyword evidence="2" id="KW-0597">Phosphoprotein</keyword>
<dbReference type="GO" id="GO:0005783">
    <property type="term" value="C:endoplasmic reticulum"/>
    <property type="evidence" value="ECO:0007669"/>
    <property type="project" value="TreeGrafter"/>
</dbReference>
<dbReference type="EMBL" id="KZ819188">
    <property type="protein sequence ID" value="PWZ02803.1"/>
    <property type="molecule type" value="Genomic_DNA"/>
</dbReference>
<evidence type="ECO:0000256" key="4">
    <source>
        <dbReference type="ARBA" id="ARBA00022989"/>
    </source>
</evidence>
<dbReference type="InParanoid" id="A0A317XYF2"/>
<dbReference type="GO" id="GO:0071763">
    <property type="term" value="P:nuclear membrane organization"/>
    <property type="evidence" value="ECO:0007669"/>
    <property type="project" value="TreeGrafter"/>
</dbReference>
<evidence type="ECO:0000313" key="11">
    <source>
        <dbReference type="EMBL" id="PWZ02803.1"/>
    </source>
</evidence>
<feature type="compositionally biased region" description="Low complexity" evidence="7">
    <location>
        <begin position="228"/>
        <end position="246"/>
    </location>
</feature>
<dbReference type="InterPro" id="IPR018996">
    <property type="entry name" value="Man1/Src1-like_C"/>
</dbReference>
<feature type="compositionally biased region" description="Basic residues" evidence="7">
    <location>
        <begin position="375"/>
        <end position="384"/>
    </location>
</feature>
<dbReference type="InterPro" id="IPR041885">
    <property type="entry name" value="MAN1_winged_helix_dom"/>
</dbReference>
<keyword evidence="6" id="KW-0539">Nucleus</keyword>
<keyword evidence="5 8" id="KW-0472">Membrane</keyword>
<evidence type="ECO:0000256" key="8">
    <source>
        <dbReference type="SAM" id="Phobius"/>
    </source>
</evidence>
<feature type="domain" description="HeH/LEM" evidence="10">
    <location>
        <begin position="14"/>
        <end position="48"/>
    </location>
</feature>
<sequence>MVERDEYMREGFDPQSLVMPQLRSILVEHQVPFSSAARKGELVQLFNQHVLPTTANLRKKNAAIVASSSGIIDMRDRTSDGEPTPAATPAKRKPGRPRKSEAVAVPASASTSAIPARSKSATQARAINLSESEQSAPAPEQSKKRGRPRKSVPAPVVVDAPSEPETTLASPPSRERQHVSFVPESPDAYSADPNRRAKRLSRGGAGDGRGGGRSDEDGTFSDSNPFQSGSEASPAAGPASKAAASARRARRKTGEASSASTSSLARALPNEHLAPPTSTSGRATQTSPSASSRFHNYMDHAVAASTPPRLIDRISHRSPGASSAGNAADDEDDLDDLSHEEQDRQQNRVSADAENAEEEEDPDDTMSPSAFAKMRIVRRQREKQRRKDRDASRSPWDLVSDSAWTLLCVVFVAWTMWYAKETRAIGFCDTGSNTNPILQERAAIALAEAREANTTLEESQISLLPARLQPTCTPCPPHAECHYGQVLGCASDDWVLQPNLRSKVPLATWFLPLSYTEPRCYPDTQKLVLASELSLAISHMLSDFKGEIVCGTQKPHATVRKLPKKIVSENGNLTYAIDEAAIKQSMSATRDAKLDDDYFEQIWYMALFELTDPRSNVVRIPVSTQASSSQVAASTKQGLDGEAAISTTYFLAAKQPALSISCRSRLALRGWVRRARLYLFILGSAVLGFFYLRYRLSSARAETLRVSTLVQAALDRLQEQEYLHGVDPVLYPDDFVPLSHLRDHILSECHDPKTRNRLWKKVARVVEHNSNVRTRQAQKKGEWLRVWQWIGVVPYQPPSSAARAYLGSAATSTPDHAAGLGHPVV</sequence>
<evidence type="ECO:0000256" key="3">
    <source>
        <dbReference type="ARBA" id="ARBA00022692"/>
    </source>
</evidence>
<feature type="compositionally biased region" description="Low complexity" evidence="7">
    <location>
        <begin position="151"/>
        <end position="165"/>
    </location>
</feature>
<feature type="transmembrane region" description="Helical" evidence="8">
    <location>
        <begin position="675"/>
        <end position="694"/>
    </location>
</feature>
<dbReference type="GO" id="GO:0034399">
    <property type="term" value="C:nuclear periphery"/>
    <property type="evidence" value="ECO:0007669"/>
    <property type="project" value="TreeGrafter"/>
</dbReference>
<dbReference type="CDD" id="cd12935">
    <property type="entry name" value="LEM_like"/>
    <property type="match status" value="1"/>
</dbReference>
<dbReference type="InterPro" id="IPR025856">
    <property type="entry name" value="HeH/LEM_domain"/>
</dbReference>
<feature type="compositionally biased region" description="Acidic residues" evidence="7">
    <location>
        <begin position="354"/>
        <end position="364"/>
    </location>
</feature>
<dbReference type="PANTHER" id="PTHR47808:SF2">
    <property type="entry name" value="LEM DOMAIN-CONTAINING PROTEIN 2"/>
    <property type="match status" value="1"/>
</dbReference>
<dbReference type="Pfam" id="PF12949">
    <property type="entry name" value="HeH"/>
    <property type="match status" value="1"/>
</dbReference>
<feature type="compositionally biased region" description="Polar residues" evidence="7">
    <location>
        <begin position="119"/>
        <end position="135"/>
    </location>
</feature>
<feature type="compositionally biased region" description="Low complexity" evidence="7">
    <location>
        <begin position="256"/>
        <end position="268"/>
    </location>
</feature>
<evidence type="ECO:0000256" key="5">
    <source>
        <dbReference type="ARBA" id="ARBA00023136"/>
    </source>
</evidence>
<keyword evidence="3 8" id="KW-0812">Transmembrane</keyword>
<evidence type="ECO:0000313" key="12">
    <source>
        <dbReference type="Proteomes" id="UP000246740"/>
    </source>
</evidence>
<dbReference type="GO" id="GO:0003682">
    <property type="term" value="F:chromatin binding"/>
    <property type="evidence" value="ECO:0007669"/>
    <property type="project" value="InterPro"/>
</dbReference>
<proteinExistence type="predicted"/>
<dbReference type="OrthoDB" id="5376590at2759"/>
<evidence type="ECO:0000256" key="2">
    <source>
        <dbReference type="ARBA" id="ARBA00022553"/>
    </source>
</evidence>